<dbReference type="InterPro" id="IPR016024">
    <property type="entry name" value="ARM-type_fold"/>
</dbReference>
<organism evidence="1">
    <name type="scientific">Tetraselmis sp. GSL018</name>
    <dbReference type="NCBI Taxonomy" id="582737"/>
    <lineage>
        <taxon>Eukaryota</taxon>
        <taxon>Viridiplantae</taxon>
        <taxon>Chlorophyta</taxon>
        <taxon>core chlorophytes</taxon>
        <taxon>Chlorodendrophyceae</taxon>
        <taxon>Chlorodendrales</taxon>
        <taxon>Chlorodendraceae</taxon>
        <taxon>Tetraselmis</taxon>
    </lineage>
</organism>
<evidence type="ECO:0000313" key="1">
    <source>
        <dbReference type="EMBL" id="JAC72887.1"/>
    </source>
</evidence>
<feature type="non-terminal residue" evidence="1">
    <location>
        <position position="1"/>
    </location>
</feature>
<feature type="non-terminal residue" evidence="1">
    <location>
        <position position="268"/>
    </location>
</feature>
<reference evidence="1" key="1">
    <citation type="submission" date="2014-05" db="EMBL/GenBank/DDBJ databases">
        <title>The transcriptome of the halophilic microalga Tetraselmis sp. GSL018 isolated from the Great Salt Lake, Utah.</title>
        <authorList>
            <person name="Jinkerson R.E."/>
            <person name="D'Adamo S."/>
            <person name="Posewitz M.C."/>
        </authorList>
    </citation>
    <scope>NUCLEOTIDE SEQUENCE</scope>
    <source>
        <strain evidence="1">GSL018</strain>
    </source>
</reference>
<dbReference type="SUPFAM" id="SSF48371">
    <property type="entry name" value="ARM repeat"/>
    <property type="match status" value="1"/>
</dbReference>
<dbReference type="AlphaFoldDB" id="A0A061RIU9"/>
<proteinExistence type="predicted"/>
<gene>
    <name evidence="1" type="ORF">TSPGSL018_30260</name>
</gene>
<sequence length="268" mass="29077">AKDVRRMSTALRRCVSMACSDSAAVRNAAVALIPQLARPEALPCVFQPGDDLSPGARVRESELQLLKELRRLLEAPVAEAQREKAHGSVLACIAQLGAGAGRRETLWMSLVMLVDALGDTSPSMRAAAAELLHSVARLRGVFVSEMVTGQLRVMEYIGRCMQSKPGIVPELARTMGLQVGELARRMLPAVLPRMVISQDMKPLTALAEMLGLPLSDMLVNYGHYTVASILLDGGQEIDEYAARPRAVVAEEHPPRGHLGSWRREAVGR</sequence>
<name>A0A061RIU9_9CHLO</name>
<accession>A0A061RIU9</accession>
<dbReference type="InterPro" id="IPR011989">
    <property type="entry name" value="ARM-like"/>
</dbReference>
<dbReference type="Gene3D" id="1.25.10.10">
    <property type="entry name" value="Leucine-rich Repeat Variant"/>
    <property type="match status" value="1"/>
</dbReference>
<protein>
    <submittedName>
        <fullName evidence="1">Uncharacterized protein</fullName>
    </submittedName>
</protein>
<dbReference type="EMBL" id="GBEZ01013064">
    <property type="protein sequence ID" value="JAC72887.1"/>
    <property type="molecule type" value="Transcribed_RNA"/>
</dbReference>